<dbReference type="Proteomes" id="UP000223913">
    <property type="component" value="Unassembled WGS sequence"/>
</dbReference>
<sequence>MRKRAVCQIQLEFPKNTNKQRVAADEQKWACPPNQYIVSYYHHVISDLGPVSCGITEVPANYGFVSDFLLNEAFESAVDVAASLGYQGNQLAEITAQLNASHSNLLQKKSAISTSHGTIIHSASIRGAGFPNGSTIYKGEVQVTLDDIPDALASEAALQQYFQRIVDQYAAGNAVDPAESDMQPYESAMLSNILDLGWPGKFMVNKYNQLIRHYYQDGHKAEVLAPANSVIKGTLRYSEKYQTIFALTEGENESTDILVVSKVNDAWQSGVVKKWGVNIVPESFKANYDDFGVHGVNELGKLVITWEDNIGGTELPNGKKLSYAIINEVNNLI</sequence>
<evidence type="ECO:0000313" key="1">
    <source>
        <dbReference type="EMBL" id="PHN05271.1"/>
    </source>
</evidence>
<comment type="caution">
    <text evidence="1">The sequence shown here is derived from an EMBL/GenBank/DDBJ whole genome shotgun (WGS) entry which is preliminary data.</text>
</comment>
<dbReference type="OrthoDB" id="7350960at2"/>
<keyword evidence="2" id="KW-1185">Reference proteome</keyword>
<organism evidence="1 2">
    <name type="scientific">Flavilitoribacter nigricans (strain ATCC 23147 / DSM 23189 / NBRC 102662 / NCIMB 1420 / SS-2)</name>
    <name type="common">Lewinella nigricans</name>
    <dbReference type="NCBI Taxonomy" id="1122177"/>
    <lineage>
        <taxon>Bacteria</taxon>
        <taxon>Pseudomonadati</taxon>
        <taxon>Bacteroidota</taxon>
        <taxon>Saprospiria</taxon>
        <taxon>Saprospirales</taxon>
        <taxon>Lewinellaceae</taxon>
        <taxon>Flavilitoribacter</taxon>
    </lineage>
</organism>
<proteinExistence type="predicted"/>
<dbReference type="RefSeq" id="WP_099151323.1">
    <property type="nucleotide sequence ID" value="NZ_PDUD01000022.1"/>
</dbReference>
<dbReference type="EMBL" id="PDUD01000022">
    <property type="protein sequence ID" value="PHN05271.1"/>
    <property type="molecule type" value="Genomic_DNA"/>
</dbReference>
<reference evidence="1 2" key="1">
    <citation type="submission" date="2017-10" db="EMBL/GenBank/DDBJ databases">
        <title>The draft genome sequence of Lewinella nigricans NBRC 102662.</title>
        <authorList>
            <person name="Wang K."/>
        </authorList>
    </citation>
    <scope>NUCLEOTIDE SEQUENCE [LARGE SCALE GENOMIC DNA]</scope>
    <source>
        <strain evidence="1 2">NBRC 102662</strain>
    </source>
</reference>
<dbReference type="AlphaFoldDB" id="A0A2D0N9S6"/>
<evidence type="ECO:0000313" key="2">
    <source>
        <dbReference type="Proteomes" id="UP000223913"/>
    </source>
</evidence>
<protein>
    <submittedName>
        <fullName evidence="1">Uncharacterized protein</fullName>
    </submittedName>
</protein>
<accession>A0A2D0N9S6</accession>
<gene>
    <name evidence="1" type="ORF">CRP01_17290</name>
</gene>
<name>A0A2D0N9S6_FLAN2</name>